<dbReference type="InterPro" id="IPR002611">
    <property type="entry name" value="IstB_ATP-bd"/>
</dbReference>
<dbReference type="EMBL" id="ALPT02000020">
    <property type="protein sequence ID" value="KGA97837.1"/>
    <property type="molecule type" value="Genomic_DNA"/>
</dbReference>
<dbReference type="eggNOG" id="COG1484">
    <property type="taxonomic scope" value="Bacteria"/>
</dbReference>
<dbReference type="PANTHER" id="PTHR30050">
    <property type="entry name" value="CHROMOSOMAL REPLICATION INITIATOR PROTEIN DNAA"/>
    <property type="match status" value="1"/>
</dbReference>
<dbReference type="AlphaFoldDB" id="A0A094YWE7"/>
<dbReference type="SMART" id="SM00382">
    <property type="entry name" value="AAA"/>
    <property type="match status" value="1"/>
</dbReference>
<sequence length="309" mass="35578">MRTIQSAFNQWDDGGNLDKKLEQAKSELLKDPIVQKALIKKPELTEETLEQGLIKLFEYQKERHHCEQCPGLEKCPNMMQGYQPELVISRGHLDLTYHACSLKAHEVERRKRNDLIKSLYIPREIFEADFQTIDFDGERADAIAEAIEFAGNVNPGEDPMGLYLYGRFGVGKTYIVGAIANQLMKRGVETFTVYTPDFFTEMKNSIGNGTFQEKLNSVKKAKVLILDDIGAETMSPWVRDEVLGSILQHRMFEKLPTVFTSNYNYEGLEKHLMYSDKSGTEELKALRIMERIRHYTKLITIEGKNRRQT</sequence>
<dbReference type="PANTHER" id="PTHR30050:SF8">
    <property type="entry name" value="PRIMOSOMAL PROTEIN DNAI"/>
    <property type="match status" value="1"/>
</dbReference>
<evidence type="ECO:0000259" key="1">
    <source>
        <dbReference type="SMART" id="SM00382"/>
    </source>
</evidence>
<dbReference type="EMBL" id="JALP01000165">
    <property type="protein sequence ID" value="THG90240.1"/>
    <property type="molecule type" value="Genomic_DNA"/>
</dbReference>
<dbReference type="OrthoDB" id="61127at2"/>
<dbReference type="InterPro" id="IPR003593">
    <property type="entry name" value="AAA+_ATPase"/>
</dbReference>
<dbReference type="CDD" id="cd00009">
    <property type="entry name" value="AAA"/>
    <property type="match status" value="1"/>
</dbReference>
<reference evidence="3 5" key="2">
    <citation type="submission" date="2014-01" db="EMBL/GenBank/DDBJ databases">
        <title>Draft genome sequencing of Bacillus alcalophilus CGMCC 1.3604.</title>
        <authorList>
            <person name="Yang J."/>
            <person name="Diao L."/>
            <person name="Yang S."/>
        </authorList>
    </citation>
    <scope>NUCLEOTIDE SEQUENCE [LARGE SCALE GENOMIC DNA]</scope>
    <source>
        <strain evidence="3 5">CGMCC 1.3604</strain>
    </source>
</reference>
<name>A0A094YWE7_ALKAL</name>
<dbReference type="Gene3D" id="3.40.50.300">
    <property type="entry name" value="P-loop containing nucleotide triphosphate hydrolases"/>
    <property type="match status" value="1"/>
</dbReference>
<feature type="domain" description="AAA+ ATPase" evidence="1">
    <location>
        <begin position="158"/>
        <end position="298"/>
    </location>
</feature>
<dbReference type="Proteomes" id="UP000002754">
    <property type="component" value="Unassembled WGS sequence"/>
</dbReference>
<evidence type="ECO:0000313" key="5">
    <source>
        <dbReference type="Proteomes" id="UP000297014"/>
    </source>
</evidence>
<dbReference type="NCBIfam" id="NF006505">
    <property type="entry name" value="PRK08939.1"/>
    <property type="match status" value="1"/>
</dbReference>
<keyword evidence="4" id="KW-1185">Reference proteome</keyword>
<dbReference type="SUPFAM" id="SSF52540">
    <property type="entry name" value="P-loop containing nucleoside triphosphate hydrolases"/>
    <property type="match status" value="1"/>
</dbReference>
<protein>
    <submittedName>
        <fullName evidence="2">Primosomal protein DnaI</fullName>
    </submittedName>
</protein>
<dbReference type="Pfam" id="PF01695">
    <property type="entry name" value="IstB_IS21"/>
    <property type="match status" value="1"/>
</dbReference>
<dbReference type="GO" id="GO:0006260">
    <property type="term" value="P:DNA replication"/>
    <property type="evidence" value="ECO:0007669"/>
    <property type="project" value="TreeGrafter"/>
</dbReference>
<organism evidence="2 4">
    <name type="scientific">Alkalihalobacillus alcalophilus ATCC 27647 = CGMCC 1.3604</name>
    <dbReference type="NCBI Taxonomy" id="1218173"/>
    <lineage>
        <taxon>Bacteria</taxon>
        <taxon>Bacillati</taxon>
        <taxon>Bacillota</taxon>
        <taxon>Bacilli</taxon>
        <taxon>Bacillales</taxon>
        <taxon>Bacillaceae</taxon>
        <taxon>Alkalihalobacillus</taxon>
    </lineage>
</organism>
<evidence type="ECO:0000313" key="4">
    <source>
        <dbReference type="Proteomes" id="UP000002754"/>
    </source>
</evidence>
<proteinExistence type="predicted"/>
<dbReference type="InterPro" id="IPR009928">
    <property type="entry name" value="DnaI_N"/>
</dbReference>
<dbReference type="InterPro" id="IPR027417">
    <property type="entry name" value="P-loop_NTPase"/>
</dbReference>
<gene>
    <name evidence="3" type="ORF">AJ85_11975</name>
    <name evidence="2" type="ORF">BALCAV_0207915</name>
</gene>
<dbReference type="Proteomes" id="UP000297014">
    <property type="component" value="Unassembled WGS sequence"/>
</dbReference>
<evidence type="ECO:0000313" key="3">
    <source>
        <dbReference type="EMBL" id="THG90240.1"/>
    </source>
</evidence>
<comment type="caution">
    <text evidence="2">The sequence shown here is derived from an EMBL/GenBank/DDBJ whole genome shotgun (WGS) entry which is preliminary data.</text>
</comment>
<dbReference type="GO" id="GO:0005524">
    <property type="term" value="F:ATP binding"/>
    <property type="evidence" value="ECO:0007669"/>
    <property type="project" value="InterPro"/>
</dbReference>
<evidence type="ECO:0000313" key="2">
    <source>
        <dbReference type="EMBL" id="KGA97837.1"/>
    </source>
</evidence>
<dbReference type="Pfam" id="PF07319">
    <property type="entry name" value="DnaI_N"/>
    <property type="match status" value="1"/>
</dbReference>
<accession>A0A094YWE7</accession>
<dbReference type="STRING" id="1218173.BALCAV_0207915"/>
<reference evidence="2 4" key="1">
    <citation type="journal article" date="2014" name="Genome Announc.">
        <title>Draft Genome Sequence of Bacillus alcalophilus AV1934, a Classic Alkaliphile Isolated from Human Feces in 1934.</title>
        <authorList>
            <person name="Attie O."/>
            <person name="Jayaprakash A."/>
            <person name="Shah H."/>
            <person name="Paulsen I.T."/>
            <person name="Morino M."/>
            <person name="Takahashi Y."/>
            <person name="Narumi I."/>
            <person name="Sachidanandam R."/>
            <person name="Satoh K."/>
            <person name="Ito M."/>
            <person name="Krulwich T.A."/>
        </authorList>
    </citation>
    <scope>NUCLEOTIDE SEQUENCE [LARGE SCALE GENOMIC DNA]</scope>
    <source>
        <strain evidence="2 4">AV1934</strain>
    </source>
</reference>